<evidence type="ECO:0000313" key="3">
    <source>
        <dbReference type="RefSeq" id="XP_065658575.1"/>
    </source>
</evidence>
<accession>A0ABM4CA81</accession>
<keyword evidence="2" id="KW-1185">Reference proteome</keyword>
<dbReference type="SMART" id="SM01025">
    <property type="entry name" value="BEN"/>
    <property type="match status" value="1"/>
</dbReference>
<dbReference type="PROSITE" id="PS51457">
    <property type="entry name" value="BEN"/>
    <property type="match status" value="1"/>
</dbReference>
<name>A0ABM4CA81_HYDVU</name>
<evidence type="ECO:0000259" key="1">
    <source>
        <dbReference type="PROSITE" id="PS51457"/>
    </source>
</evidence>
<dbReference type="GeneID" id="136083095"/>
<organism evidence="2 3">
    <name type="scientific">Hydra vulgaris</name>
    <name type="common">Hydra</name>
    <name type="synonym">Hydra attenuata</name>
    <dbReference type="NCBI Taxonomy" id="6087"/>
    <lineage>
        <taxon>Eukaryota</taxon>
        <taxon>Metazoa</taxon>
        <taxon>Cnidaria</taxon>
        <taxon>Hydrozoa</taxon>
        <taxon>Hydroidolina</taxon>
        <taxon>Anthoathecata</taxon>
        <taxon>Aplanulata</taxon>
        <taxon>Hydridae</taxon>
        <taxon>Hydra</taxon>
    </lineage>
</organism>
<protein>
    <submittedName>
        <fullName evidence="3">Uncharacterized protein LOC136083095</fullName>
    </submittedName>
</protein>
<dbReference type="RefSeq" id="XP_065658575.1">
    <property type="nucleotide sequence ID" value="XM_065802503.1"/>
</dbReference>
<reference evidence="3" key="1">
    <citation type="submission" date="2025-08" db="UniProtKB">
        <authorList>
            <consortium name="RefSeq"/>
        </authorList>
    </citation>
    <scope>IDENTIFICATION</scope>
</reference>
<evidence type="ECO:0000313" key="2">
    <source>
        <dbReference type="Proteomes" id="UP001652625"/>
    </source>
</evidence>
<feature type="domain" description="BEN" evidence="1">
    <location>
        <begin position="40"/>
        <end position="134"/>
    </location>
</feature>
<dbReference type="Gene3D" id="1.10.10.2590">
    <property type="entry name" value="BEN domain"/>
    <property type="match status" value="1"/>
</dbReference>
<proteinExistence type="predicted"/>
<sequence>MDKPSANQQKNQQFIVNSPSPSSVVQNVTGVQQVDEFDLGFGVKVSKKKLSMISSTRSIHLASLLMDLIFTQEKVAQSSVTGCVGNPLKVAKPALDPSKVSALLAYVHKQFSRTENRLIKQSMAEKLQEVGGKFQSSKSKEI</sequence>
<gene>
    <name evidence="3" type="primary">LOC136083095</name>
</gene>
<dbReference type="InterPro" id="IPR018379">
    <property type="entry name" value="BEN_domain"/>
</dbReference>
<dbReference type="Proteomes" id="UP001652625">
    <property type="component" value="Chromosome 08"/>
</dbReference>
<dbReference type="Pfam" id="PF10523">
    <property type="entry name" value="BEN"/>
    <property type="match status" value="1"/>
</dbReference>